<proteinExistence type="inferred from homology"/>
<dbReference type="PROSITE" id="PS50192">
    <property type="entry name" value="T_SNARE"/>
    <property type="match status" value="1"/>
</dbReference>
<keyword evidence="3" id="KW-0472">Membrane</keyword>
<dbReference type="GO" id="GO:0005886">
    <property type="term" value="C:plasma membrane"/>
    <property type="evidence" value="ECO:0007669"/>
    <property type="project" value="TreeGrafter"/>
</dbReference>
<evidence type="ECO:0000313" key="6">
    <source>
        <dbReference type="Proteomes" id="UP000479710"/>
    </source>
</evidence>
<keyword evidence="2" id="KW-0653">Protein transport</keyword>
<evidence type="ECO:0000256" key="2">
    <source>
        <dbReference type="ARBA" id="ARBA00022927"/>
    </source>
</evidence>
<evidence type="ECO:0000256" key="3">
    <source>
        <dbReference type="SAM" id="Phobius"/>
    </source>
</evidence>
<dbReference type="Gene3D" id="1.20.5.110">
    <property type="match status" value="1"/>
</dbReference>
<accession>A0A6G1BJZ1</accession>
<feature type="domain" description="T-SNARE coiled-coil homology" evidence="4">
    <location>
        <begin position="100"/>
        <end position="143"/>
    </location>
</feature>
<dbReference type="GO" id="GO:0048278">
    <property type="term" value="P:vesicle docking"/>
    <property type="evidence" value="ECO:0007669"/>
    <property type="project" value="TreeGrafter"/>
</dbReference>
<dbReference type="GO" id="GO:0006886">
    <property type="term" value="P:intracellular protein transport"/>
    <property type="evidence" value="ECO:0007669"/>
    <property type="project" value="TreeGrafter"/>
</dbReference>
<protein>
    <recommendedName>
        <fullName evidence="4">t-SNARE coiled-coil homology domain-containing protein</fullName>
    </recommendedName>
</protein>
<dbReference type="GO" id="GO:0006906">
    <property type="term" value="P:vesicle fusion"/>
    <property type="evidence" value="ECO:0007669"/>
    <property type="project" value="TreeGrafter"/>
</dbReference>
<keyword evidence="3" id="KW-0812">Transmembrane</keyword>
<evidence type="ECO:0000259" key="4">
    <source>
        <dbReference type="PROSITE" id="PS50192"/>
    </source>
</evidence>
<dbReference type="PANTHER" id="PTHR19957:SF266">
    <property type="entry name" value="OS12G0192300 PROTEIN"/>
    <property type="match status" value="1"/>
</dbReference>
<organism evidence="5 6">
    <name type="scientific">Oryza meyeriana var. granulata</name>
    <dbReference type="NCBI Taxonomy" id="110450"/>
    <lineage>
        <taxon>Eukaryota</taxon>
        <taxon>Viridiplantae</taxon>
        <taxon>Streptophyta</taxon>
        <taxon>Embryophyta</taxon>
        <taxon>Tracheophyta</taxon>
        <taxon>Spermatophyta</taxon>
        <taxon>Magnoliopsida</taxon>
        <taxon>Liliopsida</taxon>
        <taxon>Poales</taxon>
        <taxon>Poaceae</taxon>
        <taxon>BOP clade</taxon>
        <taxon>Oryzoideae</taxon>
        <taxon>Oryzeae</taxon>
        <taxon>Oryzinae</taxon>
        <taxon>Oryza</taxon>
        <taxon>Oryza meyeriana</taxon>
    </lineage>
</organism>
<dbReference type="Proteomes" id="UP000479710">
    <property type="component" value="Unassembled WGS sequence"/>
</dbReference>
<dbReference type="InterPro" id="IPR045242">
    <property type="entry name" value="Syntaxin"/>
</dbReference>
<comment type="similarity">
    <text evidence="1">Belongs to the syntaxin family.</text>
</comment>
<dbReference type="GO" id="GO:0000149">
    <property type="term" value="F:SNARE binding"/>
    <property type="evidence" value="ECO:0007669"/>
    <property type="project" value="TreeGrafter"/>
</dbReference>
<evidence type="ECO:0000256" key="1">
    <source>
        <dbReference type="ARBA" id="ARBA00009063"/>
    </source>
</evidence>
<comment type="caution">
    <text evidence="5">The sequence shown here is derived from an EMBL/GenBank/DDBJ whole genome shotgun (WGS) entry which is preliminary data.</text>
</comment>
<dbReference type="GO" id="GO:0006887">
    <property type="term" value="P:exocytosis"/>
    <property type="evidence" value="ECO:0007669"/>
    <property type="project" value="TreeGrafter"/>
</dbReference>
<dbReference type="AlphaFoldDB" id="A0A6G1BJZ1"/>
<gene>
    <name evidence="5" type="ORF">E2562_010814</name>
</gene>
<name>A0A6G1BJZ1_9ORYZ</name>
<sequence>MDRRAPAPAPTATATTAGLRGRLQDLTTGVQVLRRQVSAKRQGDTARCYLAVAGEAPTKEQLDRLVATGGASTTIDEEAAVRVAILSSAEAEEVEGGQLELQQLFLDIAALVESQGARVDDIERHVATATGDVGAAEGELREGQRLRVAARRRRLWLSAGLAALLLVVLAAVAAALALGLARRKGGPTQLVAAAADLSAL</sequence>
<feature type="transmembrane region" description="Helical" evidence="3">
    <location>
        <begin position="155"/>
        <end position="181"/>
    </location>
</feature>
<evidence type="ECO:0000313" key="5">
    <source>
        <dbReference type="EMBL" id="KAF0888111.1"/>
    </source>
</evidence>
<keyword evidence="6" id="KW-1185">Reference proteome</keyword>
<reference evidence="5 6" key="1">
    <citation type="submission" date="2019-11" db="EMBL/GenBank/DDBJ databases">
        <title>Whole genome sequence of Oryza granulata.</title>
        <authorList>
            <person name="Li W."/>
        </authorList>
    </citation>
    <scope>NUCLEOTIDE SEQUENCE [LARGE SCALE GENOMIC DNA]</scope>
    <source>
        <strain evidence="6">cv. Menghai</strain>
        <tissue evidence="5">Leaf</tissue>
    </source>
</reference>
<keyword evidence="2" id="KW-0813">Transport</keyword>
<keyword evidence="3" id="KW-1133">Transmembrane helix</keyword>
<dbReference type="EMBL" id="SPHZ02000012">
    <property type="protein sequence ID" value="KAF0888111.1"/>
    <property type="molecule type" value="Genomic_DNA"/>
</dbReference>
<dbReference type="GO" id="GO:0012505">
    <property type="term" value="C:endomembrane system"/>
    <property type="evidence" value="ECO:0007669"/>
    <property type="project" value="TreeGrafter"/>
</dbReference>
<dbReference type="OrthoDB" id="696648at2759"/>
<dbReference type="InterPro" id="IPR000727">
    <property type="entry name" value="T_SNARE_dom"/>
</dbReference>
<dbReference type="SUPFAM" id="SSF47661">
    <property type="entry name" value="t-snare proteins"/>
    <property type="match status" value="1"/>
</dbReference>
<dbReference type="PANTHER" id="PTHR19957">
    <property type="entry name" value="SYNTAXIN"/>
    <property type="match status" value="1"/>
</dbReference>
<dbReference type="GO" id="GO:0005484">
    <property type="term" value="F:SNAP receptor activity"/>
    <property type="evidence" value="ECO:0007669"/>
    <property type="project" value="TreeGrafter"/>
</dbReference>
<dbReference type="InterPro" id="IPR010989">
    <property type="entry name" value="SNARE"/>
</dbReference>
<dbReference type="SMART" id="SM00397">
    <property type="entry name" value="t_SNARE"/>
    <property type="match status" value="1"/>
</dbReference>
<dbReference type="GO" id="GO:0031201">
    <property type="term" value="C:SNARE complex"/>
    <property type="evidence" value="ECO:0007669"/>
    <property type="project" value="TreeGrafter"/>
</dbReference>